<organism evidence="3 4">
    <name type="scientific">Perkinsus chesapeaki</name>
    <name type="common">Clam parasite</name>
    <name type="synonym">Perkinsus andrewsi</name>
    <dbReference type="NCBI Taxonomy" id="330153"/>
    <lineage>
        <taxon>Eukaryota</taxon>
        <taxon>Sar</taxon>
        <taxon>Alveolata</taxon>
        <taxon>Perkinsozoa</taxon>
        <taxon>Perkinsea</taxon>
        <taxon>Perkinsida</taxon>
        <taxon>Perkinsidae</taxon>
        <taxon>Perkinsus</taxon>
    </lineage>
</organism>
<gene>
    <name evidence="3" type="ORF">FOL47_005622</name>
</gene>
<dbReference type="Proteomes" id="UP000591131">
    <property type="component" value="Unassembled WGS sequence"/>
</dbReference>
<feature type="region of interest" description="Disordered" evidence="1">
    <location>
        <begin position="73"/>
        <end position="95"/>
    </location>
</feature>
<reference evidence="3 4" key="1">
    <citation type="submission" date="2020-04" db="EMBL/GenBank/DDBJ databases">
        <title>Perkinsus chesapeaki whole genome sequence.</title>
        <authorList>
            <person name="Bogema D.R."/>
        </authorList>
    </citation>
    <scope>NUCLEOTIDE SEQUENCE [LARGE SCALE GENOMIC DNA]</scope>
    <source>
        <strain evidence="3">ATCC PRA-425</strain>
    </source>
</reference>
<accession>A0A7J6N0P0</accession>
<feature type="chain" id="PRO_5029809293" evidence="2">
    <location>
        <begin position="21"/>
        <end position="263"/>
    </location>
</feature>
<name>A0A7J6N0P0_PERCH</name>
<feature type="region of interest" description="Disordered" evidence="1">
    <location>
        <begin position="199"/>
        <end position="231"/>
    </location>
</feature>
<evidence type="ECO:0000256" key="2">
    <source>
        <dbReference type="SAM" id="SignalP"/>
    </source>
</evidence>
<evidence type="ECO:0000256" key="1">
    <source>
        <dbReference type="SAM" id="MobiDB-lite"/>
    </source>
</evidence>
<protein>
    <submittedName>
        <fullName evidence="3">Uncharacterized protein</fullName>
    </submittedName>
</protein>
<dbReference type="OrthoDB" id="10388874at2759"/>
<sequence length="263" mass="28960">MRSSLLTVITWLLLAAANKSERKGPIIEVDDGPPEYKVYTDSQEPEDPPSQMDVEPMWYGDKPILHGRSWPDEAVRQRPRPKLTTREGEFTSGVDDESIKEVWDKYPVAINSGPTYSDSNPVQAATLGMIASLGDPLNEVALMPDLPDHPADDSEIVRHESLESKPLEEALQFALEPRPKDISDRMPPLPRMRGFAAFSAATGAEESSTPSETLPPDERNEKIRQHRLAGNQEFNEDFDVDTASAATLCSSVISLLAVGPPCP</sequence>
<evidence type="ECO:0000313" key="4">
    <source>
        <dbReference type="Proteomes" id="UP000591131"/>
    </source>
</evidence>
<comment type="caution">
    <text evidence="3">The sequence shown here is derived from an EMBL/GenBank/DDBJ whole genome shotgun (WGS) entry which is preliminary data.</text>
</comment>
<dbReference type="AlphaFoldDB" id="A0A7J6N0P0"/>
<keyword evidence="4" id="KW-1185">Reference proteome</keyword>
<feature type="signal peptide" evidence="2">
    <location>
        <begin position="1"/>
        <end position="20"/>
    </location>
</feature>
<proteinExistence type="predicted"/>
<dbReference type="EMBL" id="JAAPAO010000031">
    <property type="protein sequence ID" value="KAF4676671.1"/>
    <property type="molecule type" value="Genomic_DNA"/>
</dbReference>
<feature type="region of interest" description="Disordered" evidence="1">
    <location>
        <begin position="25"/>
        <end position="58"/>
    </location>
</feature>
<keyword evidence="2" id="KW-0732">Signal</keyword>
<evidence type="ECO:0000313" key="3">
    <source>
        <dbReference type="EMBL" id="KAF4676671.1"/>
    </source>
</evidence>